<evidence type="ECO:0000313" key="4">
    <source>
        <dbReference type="Proteomes" id="UP001217089"/>
    </source>
</evidence>
<dbReference type="EMBL" id="JARBDR010000440">
    <property type="protein sequence ID" value="KAJ8312039.1"/>
    <property type="molecule type" value="Genomic_DNA"/>
</dbReference>
<evidence type="ECO:0000259" key="2">
    <source>
        <dbReference type="PROSITE" id="PS50104"/>
    </source>
</evidence>
<dbReference type="InterPro" id="IPR000157">
    <property type="entry name" value="TIR_dom"/>
</dbReference>
<feature type="region of interest" description="Disordered" evidence="1">
    <location>
        <begin position="156"/>
        <end position="175"/>
    </location>
</feature>
<dbReference type="InterPro" id="IPR011989">
    <property type="entry name" value="ARM-like"/>
</dbReference>
<proteinExistence type="predicted"/>
<dbReference type="PANTHER" id="PTHR47508">
    <property type="entry name" value="SAM DOMAIN-CONTAINING PROTEIN-RELATED"/>
    <property type="match status" value="1"/>
</dbReference>
<dbReference type="Pfam" id="PF13646">
    <property type="entry name" value="HEAT_2"/>
    <property type="match status" value="1"/>
</dbReference>
<evidence type="ECO:0000256" key="1">
    <source>
        <dbReference type="SAM" id="MobiDB-lite"/>
    </source>
</evidence>
<accession>A0ABQ9F3S5</accession>
<comment type="caution">
    <text evidence="3">The sequence shown here is derived from an EMBL/GenBank/DDBJ whole genome shotgun (WGS) entry which is preliminary data.</text>
</comment>
<dbReference type="Gene3D" id="1.25.10.10">
    <property type="entry name" value="Leucine-rich Repeat Variant"/>
    <property type="match status" value="1"/>
</dbReference>
<dbReference type="Proteomes" id="UP001217089">
    <property type="component" value="Unassembled WGS sequence"/>
</dbReference>
<dbReference type="InterPro" id="IPR035897">
    <property type="entry name" value="Toll_tir_struct_dom_sf"/>
</dbReference>
<dbReference type="PANTHER" id="PTHR47508:SF1">
    <property type="entry name" value="NON-SPECIFIC SERINE_THREONINE PROTEIN KINASE"/>
    <property type="match status" value="1"/>
</dbReference>
<organism evidence="3 4">
    <name type="scientific">Tegillarca granosa</name>
    <name type="common">Malaysian cockle</name>
    <name type="synonym">Anadara granosa</name>
    <dbReference type="NCBI Taxonomy" id="220873"/>
    <lineage>
        <taxon>Eukaryota</taxon>
        <taxon>Metazoa</taxon>
        <taxon>Spiralia</taxon>
        <taxon>Lophotrochozoa</taxon>
        <taxon>Mollusca</taxon>
        <taxon>Bivalvia</taxon>
        <taxon>Autobranchia</taxon>
        <taxon>Pteriomorphia</taxon>
        <taxon>Arcoida</taxon>
        <taxon>Arcoidea</taxon>
        <taxon>Arcidae</taxon>
        <taxon>Tegillarca</taxon>
    </lineage>
</organism>
<protein>
    <recommendedName>
        <fullName evidence="2">TIR domain-containing protein</fullName>
    </recommendedName>
</protein>
<dbReference type="Pfam" id="PF13676">
    <property type="entry name" value="TIR_2"/>
    <property type="match status" value="1"/>
</dbReference>
<reference evidence="3 4" key="1">
    <citation type="submission" date="2022-12" db="EMBL/GenBank/DDBJ databases">
        <title>Chromosome-level genome of Tegillarca granosa.</title>
        <authorList>
            <person name="Kim J."/>
        </authorList>
    </citation>
    <scope>NUCLEOTIDE SEQUENCE [LARGE SCALE GENOMIC DNA]</scope>
    <source>
        <strain evidence="3">Teg-2019</strain>
        <tissue evidence="3">Adductor muscle</tissue>
    </source>
</reference>
<dbReference type="SUPFAM" id="SSF48371">
    <property type="entry name" value="ARM repeat"/>
    <property type="match status" value="1"/>
</dbReference>
<feature type="domain" description="TIR" evidence="2">
    <location>
        <begin position="20"/>
        <end position="160"/>
    </location>
</feature>
<keyword evidence="4" id="KW-1185">Reference proteome</keyword>
<gene>
    <name evidence="3" type="ORF">KUTeg_009412</name>
</gene>
<dbReference type="SUPFAM" id="SSF52200">
    <property type="entry name" value="Toll/Interleukin receptor TIR domain"/>
    <property type="match status" value="1"/>
</dbReference>
<dbReference type="InterPro" id="IPR016024">
    <property type="entry name" value="ARM-type_fold"/>
</dbReference>
<dbReference type="PROSITE" id="PS50104">
    <property type="entry name" value="TIR"/>
    <property type="match status" value="1"/>
</dbReference>
<name>A0ABQ9F3S5_TEGGR</name>
<sequence length="374" mass="42532">MSLSSTKVQAKLALVTVGPKESDVMISYDKADKDMVLKLQGNLKSSGLTVWMDSQDIMTGADVFTKIGQAVVECKVFIFVMSSASVQSKLCQDQLALAYVSKKSIFPVALESRDELLNGMDNGMRLQLAGFPWYSLTVNNFKSEVKELCSSVAEDIEKQNEEDEQSEQSQKTQESKFRKTMLKTYKEESAYKAAKMHLEDGNAYWLNTFGAVTQIPWTKFKEKLLTSFKDDFKQTFGDEDTEWLIKILHRELEVDFCTSDDMVQPLWLRIQEQARESYAMREVFKMDSLFKSATVVDALRDLLTDKDVNVQAVAIISLARTGSNDNETVHDIMKCLNIKDRVVREAACLALGHLKVEDAIDRLVDLWVVYYRSF</sequence>
<dbReference type="Gene3D" id="3.40.50.10140">
    <property type="entry name" value="Toll/interleukin-1 receptor homology (TIR) domain"/>
    <property type="match status" value="1"/>
</dbReference>
<evidence type="ECO:0000313" key="3">
    <source>
        <dbReference type="EMBL" id="KAJ8312039.1"/>
    </source>
</evidence>